<keyword evidence="13" id="KW-1185">Reference proteome</keyword>
<reference evidence="12 13" key="1">
    <citation type="submission" date="2022-08" db="EMBL/GenBank/DDBJ databases">
        <title>Aerococcaceae sp. nov isolated from spoiled eye mask.</title>
        <authorList>
            <person name="Zhou G."/>
            <person name="Xie X.-B."/>
            <person name="Shi Q.-S."/>
            <person name="Wang Y.-S."/>
            <person name="Wen X."/>
            <person name="Peng H."/>
            <person name="Yang X.-J."/>
            <person name="Tao H.-B."/>
            <person name="Huang X.-M."/>
        </authorList>
    </citation>
    <scope>NUCLEOTIDE SEQUENCE [LARGE SCALE GENOMIC DNA]</scope>
    <source>
        <strain evidence="13">DM20194951</strain>
    </source>
</reference>
<keyword evidence="9" id="KW-0234">DNA repair</keyword>
<evidence type="ECO:0000256" key="6">
    <source>
        <dbReference type="ARBA" id="ARBA00022839"/>
    </source>
</evidence>
<evidence type="ECO:0000256" key="3">
    <source>
        <dbReference type="ARBA" id="ARBA00022763"/>
    </source>
</evidence>
<evidence type="ECO:0000256" key="8">
    <source>
        <dbReference type="ARBA" id="ARBA00023125"/>
    </source>
</evidence>
<evidence type="ECO:0000256" key="4">
    <source>
        <dbReference type="ARBA" id="ARBA00022801"/>
    </source>
</evidence>
<evidence type="ECO:0000256" key="7">
    <source>
        <dbReference type="ARBA" id="ARBA00022840"/>
    </source>
</evidence>
<keyword evidence="3" id="KW-0227">DNA damage</keyword>
<dbReference type="Gene3D" id="3.40.50.300">
    <property type="entry name" value="P-loop containing nucleotide triphosphate hydrolases"/>
    <property type="match status" value="4"/>
</dbReference>
<dbReference type="PANTHER" id="PTHR30591:SF1">
    <property type="entry name" value="RECBCD ENZYME SUBUNIT RECC"/>
    <property type="match status" value="1"/>
</dbReference>
<evidence type="ECO:0000259" key="10">
    <source>
        <dbReference type="Pfam" id="PF12705"/>
    </source>
</evidence>
<name>A0ABY5P771_9LACT</name>
<evidence type="ECO:0000313" key="13">
    <source>
        <dbReference type="Proteomes" id="UP001315967"/>
    </source>
</evidence>
<dbReference type="Pfam" id="PF12705">
    <property type="entry name" value="PDDEXK_1"/>
    <property type="match status" value="1"/>
</dbReference>
<dbReference type="RefSeq" id="WP_313794020.1">
    <property type="nucleotide sequence ID" value="NZ_CP102453.1"/>
</dbReference>
<feature type="domain" description="PD-(D/E)XK endonuclease-like" evidence="10">
    <location>
        <begin position="817"/>
        <end position="1137"/>
    </location>
</feature>
<dbReference type="EMBL" id="CP102453">
    <property type="protein sequence ID" value="UUX34519.1"/>
    <property type="molecule type" value="Genomic_DNA"/>
</dbReference>
<keyword evidence="7" id="KW-0067">ATP-binding</keyword>
<gene>
    <name evidence="12" type="ORF">NRE15_02390</name>
</gene>
<protein>
    <submittedName>
        <fullName evidence="12">PD-(D/E)XK nuclease family protein</fullName>
    </submittedName>
</protein>
<evidence type="ECO:0000259" key="11">
    <source>
        <dbReference type="Pfam" id="PF21445"/>
    </source>
</evidence>
<feature type="domain" description="ATP-dependent helicase/deoxyribonuclease subunit B N-terminal" evidence="11">
    <location>
        <begin position="5"/>
        <end position="281"/>
    </location>
</feature>
<dbReference type="InterPro" id="IPR027417">
    <property type="entry name" value="P-loop_NTPase"/>
</dbReference>
<evidence type="ECO:0000256" key="9">
    <source>
        <dbReference type="ARBA" id="ARBA00023204"/>
    </source>
</evidence>
<dbReference type="SUPFAM" id="SSF52540">
    <property type="entry name" value="P-loop containing nucleoside triphosphate hydrolases"/>
    <property type="match status" value="1"/>
</dbReference>
<evidence type="ECO:0000256" key="1">
    <source>
        <dbReference type="ARBA" id="ARBA00022722"/>
    </source>
</evidence>
<sequence>MALQFVLGDLSTDKKSILINKMLDIKQSNPEAVIYYIVPEHIKFDMESLLLTQLEHLLGNQQQAMLDIQVMSFTRLAWFLLPPNTKNKPQLTQVGLSMLIRQILQDKQEELLVYRNQIQYQGFIEKLLQLFEELYEGRISPENITPNRLDTFDGDYDVEEQRLKELAMLYQAFISAIEDKQLANYQSYTDLIQYIQAKESFDNHYIFIDHFYYFDAQQMALIMEMIRSFTDVWITLPLKDSDIENTLWLPIAQVPKNTYLQIKDLANYLNLAIKKDWYIQGPSYNYKKDILQLANYFRINTQNNEQQAGTAVIAVENVYYWQSDTLQTEIRHLSNQIHYLVHKQGYRYHDILVVARDMDRYQSLVRPYFKMNDIPYFFDHTSRMDQHPLMLWLESVLNLKRFNWQFNDLMYVLKSDLYYPMDTSEDDLLWTDDEIDEMKHQKYLFENIILANGYLGYRFTNPKFIWSYDQESVVYEDVHGRKTQRTNEQITTAIRQWMLTSLAKPLDQWQNTFTGDEAAQWFYHLVDKSGVKDRLIFLRDQAIEEGDIEASRQHEQVWQVFVDTLNEFHQLYQDKTIDFNLFAELILTGLNEGSYHIIPPTMDQVTITNMASPQVKPAKICFIIGANNQVLPQYQESDSLLTTENRQSIQDKLEIYQYLTDAPQKQTHLELLLIHQLLLNATDQLYISFASNVNDQQVELAPHLKDLQKTFKINTTSFNSQMNYLTQPQLHTSDVGKYAVQLTPIIQMIRYHFEAKSPISDNLQSLLHIVGEYQEQHLSGRVRTIYQLIDALLYTNPLPDYIQAETARALYGEQINLSISKLEQFYKDPYSHFLTYGLRIREREQFALTPAKTGDYMHEFLDQWMTLLNQNDTQLAQLDEAEFIQSYQQTLARLSEDNRFNLLSSQPRFEAIQGQLNRTLYQFAQMTQLQQQRTRFEILSTEATFGLQSPLKGFDYHLSNGSRLSISGKIDRIDKIQLKGQDPFLQVIDYKSGNKSFDPLDVYYGIDLQILTYLNVAMHNYSNIQPLGAFYQPLVNSYQNGTAQTWQEQTNQAAVIEQLMENNRYKGFLTVDAATLGQIEPLLSEKKTSQIYPASLLKNGDYNRFSQYFTQDEFKLLSQYMHHLIKKAGEEIMEGKITLQPFKEEHFTLSMQAEYRVITGFDPTIHYNVYRNKTVTKDQLIDKIQQELEGENDA</sequence>
<evidence type="ECO:0000256" key="2">
    <source>
        <dbReference type="ARBA" id="ARBA00022741"/>
    </source>
</evidence>
<dbReference type="Proteomes" id="UP001315967">
    <property type="component" value="Chromosome"/>
</dbReference>
<accession>A0ABY5P771</accession>
<keyword evidence="6" id="KW-0269">Exonuclease</keyword>
<keyword evidence="2" id="KW-0547">Nucleotide-binding</keyword>
<dbReference type="PANTHER" id="PTHR30591">
    <property type="entry name" value="RECBCD ENZYME SUBUNIT RECC"/>
    <property type="match status" value="1"/>
</dbReference>
<dbReference type="Pfam" id="PF21445">
    <property type="entry name" value="ADDB_N"/>
    <property type="match status" value="1"/>
</dbReference>
<keyword evidence="8" id="KW-0238">DNA-binding</keyword>
<organism evidence="12 13">
    <name type="scientific">Fundicoccus culcitae</name>
    <dbReference type="NCBI Taxonomy" id="2969821"/>
    <lineage>
        <taxon>Bacteria</taxon>
        <taxon>Bacillati</taxon>
        <taxon>Bacillota</taxon>
        <taxon>Bacilli</taxon>
        <taxon>Lactobacillales</taxon>
        <taxon>Aerococcaceae</taxon>
        <taxon>Fundicoccus</taxon>
    </lineage>
</organism>
<dbReference type="InterPro" id="IPR038726">
    <property type="entry name" value="PDDEXK_AddAB-type"/>
</dbReference>
<keyword evidence="1" id="KW-0540">Nuclease</keyword>
<keyword evidence="5" id="KW-0347">Helicase</keyword>
<proteinExistence type="predicted"/>
<evidence type="ECO:0000313" key="12">
    <source>
        <dbReference type="EMBL" id="UUX34519.1"/>
    </source>
</evidence>
<keyword evidence="4" id="KW-0378">Hydrolase</keyword>
<dbReference type="InterPro" id="IPR049035">
    <property type="entry name" value="ADDB_N"/>
</dbReference>
<evidence type="ECO:0000256" key="5">
    <source>
        <dbReference type="ARBA" id="ARBA00022806"/>
    </source>
</evidence>